<dbReference type="Proteomes" id="UP000664480">
    <property type="component" value="Unassembled WGS sequence"/>
</dbReference>
<organism evidence="1 2">
    <name type="scientific">Algoriphagus pacificus</name>
    <dbReference type="NCBI Taxonomy" id="2811234"/>
    <lineage>
        <taxon>Bacteria</taxon>
        <taxon>Pseudomonadati</taxon>
        <taxon>Bacteroidota</taxon>
        <taxon>Cytophagia</taxon>
        <taxon>Cytophagales</taxon>
        <taxon>Cyclobacteriaceae</taxon>
        <taxon>Algoriphagus</taxon>
    </lineage>
</organism>
<protein>
    <submittedName>
        <fullName evidence="1">Gluconate 2-dehydrogenase subunit 3 family protein</fullName>
    </submittedName>
</protein>
<keyword evidence="2" id="KW-1185">Reference proteome</keyword>
<dbReference type="InterPro" id="IPR027056">
    <property type="entry name" value="Gluconate_2DH_su3"/>
</dbReference>
<reference evidence="1 2" key="1">
    <citation type="submission" date="2021-03" db="EMBL/GenBank/DDBJ databases">
        <title>novel species isolated from a fishpond in China.</title>
        <authorList>
            <person name="Lu H."/>
            <person name="Cai Z."/>
        </authorList>
    </citation>
    <scope>NUCLEOTIDE SEQUENCE [LARGE SCALE GENOMIC DNA]</scope>
    <source>
        <strain evidence="1 2">YJ13C</strain>
    </source>
</reference>
<dbReference type="RefSeq" id="WP_206586959.1">
    <property type="nucleotide sequence ID" value="NZ_JAFKCU010000003.1"/>
</dbReference>
<dbReference type="Pfam" id="PF13618">
    <property type="entry name" value="Gluconate_2-dh3"/>
    <property type="match status" value="1"/>
</dbReference>
<name>A0ABS3CGP3_9BACT</name>
<sequence>MNRRENLKLLFTGSVGTGLLLTGCGPEEQALPENALLAGGTKGYRTEEERKRDQELLSETFFTEEEIKKLNILVDIIIPKDSESPSATEVGVPEFMEFIMKDMPNNQTPMRGGLMWLDYEADEKFGKPFLELSNDQVIEIVELVAWPERASPEYQGAVKWFNMLRNLTCSGYFSTEAGWKYIGYKGNQPNVWDGVPQEVMDKHGFSLPEKYIPIYLKPEQRGVVATWDDEGNLIG</sequence>
<evidence type="ECO:0000313" key="1">
    <source>
        <dbReference type="EMBL" id="MBN7816277.1"/>
    </source>
</evidence>
<evidence type="ECO:0000313" key="2">
    <source>
        <dbReference type="Proteomes" id="UP000664480"/>
    </source>
</evidence>
<dbReference type="EMBL" id="JAFKCU010000003">
    <property type="protein sequence ID" value="MBN7816277.1"/>
    <property type="molecule type" value="Genomic_DNA"/>
</dbReference>
<gene>
    <name evidence="1" type="ORF">J0A69_12585</name>
</gene>
<accession>A0ABS3CGP3</accession>
<comment type="caution">
    <text evidence="1">The sequence shown here is derived from an EMBL/GenBank/DDBJ whole genome shotgun (WGS) entry which is preliminary data.</text>
</comment>
<proteinExistence type="predicted"/>
<dbReference type="PROSITE" id="PS51257">
    <property type="entry name" value="PROKAR_LIPOPROTEIN"/>
    <property type="match status" value="1"/>
</dbReference>